<keyword evidence="1" id="KW-1133">Transmembrane helix</keyword>
<keyword evidence="1" id="KW-0812">Transmembrane</keyword>
<organism evidence="2 3">
    <name type="scientific">Noviluteimonas caseinilytica</name>
    <dbReference type="NCBI Taxonomy" id="2675101"/>
    <lineage>
        <taxon>Bacteria</taxon>
        <taxon>Pseudomonadati</taxon>
        <taxon>Pseudomonadota</taxon>
        <taxon>Gammaproteobacteria</taxon>
        <taxon>Lysobacterales</taxon>
        <taxon>Lysobacteraceae</taxon>
        <taxon>Noviluteimonas</taxon>
    </lineage>
</organism>
<feature type="transmembrane region" description="Helical" evidence="1">
    <location>
        <begin position="89"/>
        <end position="109"/>
    </location>
</feature>
<protein>
    <submittedName>
        <fullName evidence="2">Uncharacterized protein</fullName>
    </submittedName>
</protein>
<dbReference type="Proteomes" id="UP000681317">
    <property type="component" value="Chromosome"/>
</dbReference>
<proteinExistence type="predicted"/>
<reference evidence="2 3" key="1">
    <citation type="submission" date="2021-03" db="EMBL/GenBank/DDBJ databases">
        <title>Complete Genome Sequences of Two Lysobacter Strains Isolated from Sea Water (Lysobacter caseinilyticus) and Soil (Lysobacter helvus) in South Korea.</title>
        <authorList>
            <person name="Watanabe Y."/>
            <person name="Arakawa K."/>
        </authorList>
    </citation>
    <scope>NUCLEOTIDE SEQUENCE [LARGE SCALE GENOMIC DNA]</scope>
    <source>
        <strain evidence="2 3">KVB24</strain>
    </source>
</reference>
<keyword evidence="3" id="KW-1185">Reference proteome</keyword>
<evidence type="ECO:0000313" key="3">
    <source>
        <dbReference type="Proteomes" id="UP000681317"/>
    </source>
</evidence>
<accession>A0ABM7Q2P4</accession>
<evidence type="ECO:0000313" key="2">
    <source>
        <dbReference type="EMBL" id="BCT91521.1"/>
    </source>
</evidence>
<sequence length="197" mass="22338">MKLEPDISGVCRITGTREMITCPAIAASTKMKATANPSAMRRAPVRVAAIITIGESGARPVNHRGRAAFPFPAGAVPAQRRVVMKHRTALSSLALLLLGLALAGTAAAADRGDRVEHRMDRRGDRIDHRLDRRGARIEQRYDQRARWADAHGHERMADRLEHRGNRIEQRLDRRGDLADARWDRRGERFDRRWDRHH</sequence>
<evidence type="ECO:0000256" key="1">
    <source>
        <dbReference type="SAM" id="Phobius"/>
    </source>
</evidence>
<gene>
    <name evidence="2" type="ORF">LYSCAS_05450</name>
</gene>
<keyword evidence="1" id="KW-0472">Membrane</keyword>
<dbReference type="EMBL" id="AP024545">
    <property type="protein sequence ID" value="BCT91521.1"/>
    <property type="molecule type" value="Genomic_DNA"/>
</dbReference>
<name>A0ABM7Q2P4_9GAMM</name>